<reference evidence="1 2" key="1">
    <citation type="submission" date="2016-12" db="EMBL/GenBank/DDBJ databases">
        <title>Diversity of luminous bacteria.</title>
        <authorList>
            <person name="Yoshizawa S."/>
            <person name="Kogure K."/>
        </authorList>
    </citation>
    <scope>NUCLEOTIDE SEQUENCE [LARGE SCALE GENOMIC DNA]</scope>
    <source>
        <strain evidence="1 2">SA4-48</strain>
    </source>
</reference>
<dbReference type="RefSeq" id="WP_105053131.1">
    <property type="nucleotide sequence ID" value="NZ_BMYG01000001.1"/>
</dbReference>
<protein>
    <submittedName>
        <fullName evidence="1">Uncharacterized protein</fullName>
    </submittedName>
</protein>
<sequence>MILFNSDIVEILQKALSEQYLDSTLLSSCGIGFKFCDVSIHCNERVIARINGNIYEWDDSPNSAPWGNLVRQQFSSVCLSSPSLLKITLQSGDYIEIESVESQYESVIINFPSNGKEIIMETF</sequence>
<dbReference type="AlphaFoldDB" id="A0A2S7UZ99"/>
<proteinExistence type="predicted"/>
<evidence type="ECO:0000313" key="2">
    <source>
        <dbReference type="Proteomes" id="UP000239007"/>
    </source>
</evidence>
<keyword evidence="2" id="KW-1185">Reference proteome</keyword>
<dbReference type="OrthoDB" id="6400951at2"/>
<accession>A0A2S7UZ99</accession>
<dbReference type="Proteomes" id="UP000239007">
    <property type="component" value="Unassembled WGS sequence"/>
</dbReference>
<comment type="caution">
    <text evidence="1">The sequence shown here is derived from an EMBL/GenBank/DDBJ whole genome shotgun (WGS) entry which is preliminary data.</text>
</comment>
<dbReference type="EMBL" id="MSCH01000003">
    <property type="protein sequence ID" value="PQJ54611.1"/>
    <property type="molecule type" value="Genomic_DNA"/>
</dbReference>
<evidence type="ECO:0000313" key="1">
    <source>
        <dbReference type="EMBL" id="PQJ54611.1"/>
    </source>
</evidence>
<organism evidence="1 2">
    <name type="scientific">Psychrosphaera saromensis</name>
    <dbReference type="NCBI Taxonomy" id="716813"/>
    <lineage>
        <taxon>Bacteria</taxon>
        <taxon>Pseudomonadati</taxon>
        <taxon>Pseudomonadota</taxon>
        <taxon>Gammaproteobacteria</taxon>
        <taxon>Alteromonadales</taxon>
        <taxon>Pseudoalteromonadaceae</taxon>
        <taxon>Psychrosphaera</taxon>
    </lineage>
</organism>
<name>A0A2S7UZ99_9GAMM</name>
<gene>
    <name evidence="1" type="ORF">BTO11_13800</name>
</gene>